<dbReference type="PANTHER" id="PTHR38687:SF1">
    <property type="entry name" value="CELL DIVISION PROTEIN DEDD"/>
    <property type="match status" value="1"/>
</dbReference>
<accession>A0A9X2B616</accession>
<name>A0A9X2B616_9GAMM</name>
<dbReference type="EMBL" id="JAKUML010000002">
    <property type="protein sequence ID" value="MCJ8145642.1"/>
    <property type="molecule type" value="Genomic_DNA"/>
</dbReference>
<dbReference type="InterPro" id="IPR052521">
    <property type="entry name" value="Cell_div_SPOR-domain"/>
</dbReference>
<feature type="domain" description="SPOR" evidence="2">
    <location>
        <begin position="131"/>
        <end position="209"/>
    </location>
</feature>
<protein>
    <submittedName>
        <fullName evidence="3">SPOR domain-containing protein</fullName>
    </submittedName>
</protein>
<comment type="caution">
    <text evidence="3">The sequence shown here is derived from an EMBL/GenBank/DDBJ whole genome shotgun (WGS) entry which is preliminary data.</text>
</comment>
<keyword evidence="1" id="KW-0472">Membrane</keyword>
<dbReference type="SUPFAM" id="SSF110997">
    <property type="entry name" value="Sporulation related repeat"/>
    <property type="match status" value="1"/>
</dbReference>
<dbReference type="AlphaFoldDB" id="A0A9X2B616"/>
<sequence>MFGKAPRGVSQRPKARENSQAIPSWLWLVVLVLAGICVAIFLSLWSPWKPVERKGATQGPMAVNDQDTNKDYRFYDMLPQQQVTPIPDQAVPEHQVEQPVIVVEAPAPAQAEPTEEAVTDPFDENYQTATITAAPRFILQVRSYEDPDSADARRAEIVLNGLSAEVVMTNEGDQVWYRVISGPYESKESAHIAQQTLQHAGIDSIIVKQPIRASH</sequence>
<evidence type="ECO:0000259" key="2">
    <source>
        <dbReference type="PROSITE" id="PS51724"/>
    </source>
</evidence>
<dbReference type="PROSITE" id="PS51724">
    <property type="entry name" value="SPOR"/>
    <property type="match status" value="1"/>
</dbReference>
<dbReference type="Proteomes" id="UP001139701">
    <property type="component" value="Unassembled WGS sequence"/>
</dbReference>
<dbReference type="RefSeq" id="WP_241570345.1">
    <property type="nucleotide sequence ID" value="NZ_JAKUML010000002.1"/>
</dbReference>
<keyword evidence="4" id="KW-1185">Reference proteome</keyword>
<evidence type="ECO:0000313" key="4">
    <source>
        <dbReference type="Proteomes" id="UP001139701"/>
    </source>
</evidence>
<dbReference type="Pfam" id="PF05036">
    <property type="entry name" value="SPOR"/>
    <property type="match status" value="1"/>
</dbReference>
<dbReference type="InterPro" id="IPR036680">
    <property type="entry name" value="SPOR-like_sf"/>
</dbReference>
<gene>
    <name evidence="3" type="ORF">MKI79_01725</name>
</gene>
<keyword evidence="1" id="KW-1133">Transmembrane helix</keyword>
<dbReference type="GO" id="GO:0032506">
    <property type="term" value="P:cytokinetic process"/>
    <property type="evidence" value="ECO:0007669"/>
    <property type="project" value="TreeGrafter"/>
</dbReference>
<evidence type="ECO:0000256" key="1">
    <source>
        <dbReference type="SAM" id="Phobius"/>
    </source>
</evidence>
<dbReference type="InterPro" id="IPR007730">
    <property type="entry name" value="SPOR-like_dom"/>
</dbReference>
<dbReference type="PANTHER" id="PTHR38687">
    <property type="entry name" value="CELL DIVISION PROTEIN DEDD-RELATED"/>
    <property type="match status" value="1"/>
</dbReference>
<dbReference type="Gene3D" id="3.30.70.1070">
    <property type="entry name" value="Sporulation related repeat"/>
    <property type="match status" value="1"/>
</dbReference>
<organism evidence="3 4">
    <name type="scientific">Acinetobacter sedimenti</name>
    <dbReference type="NCBI Taxonomy" id="2919922"/>
    <lineage>
        <taxon>Bacteria</taxon>
        <taxon>Pseudomonadati</taxon>
        <taxon>Pseudomonadota</taxon>
        <taxon>Gammaproteobacteria</taxon>
        <taxon>Moraxellales</taxon>
        <taxon>Moraxellaceae</taxon>
        <taxon>Acinetobacter</taxon>
    </lineage>
</organism>
<proteinExistence type="predicted"/>
<dbReference type="GO" id="GO:0042834">
    <property type="term" value="F:peptidoglycan binding"/>
    <property type="evidence" value="ECO:0007669"/>
    <property type="project" value="InterPro"/>
</dbReference>
<feature type="transmembrane region" description="Helical" evidence="1">
    <location>
        <begin position="25"/>
        <end position="45"/>
    </location>
</feature>
<evidence type="ECO:0000313" key="3">
    <source>
        <dbReference type="EMBL" id="MCJ8145642.1"/>
    </source>
</evidence>
<reference evidence="3" key="1">
    <citation type="submission" date="2022-02" db="EMBL/GenBank/DDBJ databases">
        <title>Acinetobacter A3.8 sp. nov., isolated from Sediment (Zhairuo Island).</title>
        <authorList>
            <person name="Zheng K."/>
        </authorList>
    </citation>
    <scope>NUCLEOTIDE SEQUENCE</scope>
    <source>
        <strain evidence="3">A3.8</strain>
    </source>
</reference>
<keyword evidence="1" id="KW-0812">Transmembrane</keyword>
<dbReference type="GO" id="GO:0030428">
    <property type="term" value="C:cell septum"/>
    <property type="evidence" value="ECO:0007669"/>
    <property type="project" value="TreeGrafter"/>
</dbReference>
<dbReference type="GO" id="GO:0032153">
    <property type="term" value="C:cell division site"/>
    <property type="evidence" value="ECO:0007669"/>
    <property type="project" value="TreeGrafter"/>
</dbReference>